<dbReference type="Pfam" id="PF03793">
    <property type="entry name" value="PASTA"/>
    <property type="match status" value="4"/>
</dbReference>
<dbReference type="SMART" id="SM00740">
    <property type="entry name" value="PASTA"/>
    <property type="match status" value="4"/>
</dbReference>
<evidence type="ECO:0000256" key="8">
    <source>
        <dbReference type="ARBA" id="ARBA00047899"/>
    </source>
</evidence>
<dbReference type="InterPro" id="IPR011009">
    <property type="entry name" value="Kinase-like_dom_sf"/>
</dbReference>
<keyword evidence="11" id="KW-0812">Transmembrane</keyword>
<evidence type="ECO:0000256" key="7">
    <source>
        <dbReference type="ARBA" id="ARBA00022840"/>
    </source>
</evidence>
<feature type="compositionally biased region" description="Pro residues" evidence="10">
    <location>
        <begin position="343"/>
        <end position="356"/>
    </location>
</feature>
<dbReference type="eggNOG" id="COG0515">
    <property type="taxonomic scope" value="Bacteria"/>
</dbReference>
<feature type="domain" description="PASTA" evidence="13">
    <location>
        <begin position="566"/>
        <end position="632"/>
    </location>
</feature>
<dbReference type="CDD" id="cd14014">
    <property type="entry name" value="STKc_PknB_like"/>
    <property type="match status" value="1"/>
</dbReference>
<dbReference type="InterPro" id="IPR000719">
    <property type="entry name" value="Prot_kinase_dom"/>
</dbReference>
<evidence type="ECO:0000256" key="6">
    <source>
        <dbReference type="ARBA" id="ARBA00022777"/>
    </source>
</evidence>
<dbReference type="KEGG" id="jde:Jden_1432"/>
<dbReference type="InterPro" id="IPR005543">
    <property type="entry name" value="PASTA_dom"/>
</dbReference>
<evidence type="ECO:0000313" key="14">
    <source>
        <dbReference type="EMBL" id="ACV09084.1"/>
    </source>
</evidence>
<evidence type="ECO:0000256" key="4">
    <source>
        <dbReference type="ARBA" id="ARBA00022737"/>
    </source>
</evidence>
<proteinExistence type="predicted"/>
<dbReference type="FunFam" id="3.30.200.20:FF:000035">
    <property type="entry name" value="Serine/threonine protein kinase Stk1"/>
    <property type="match status" value="1"/>
</dbReference>
<dbReference type="PROSITE" id="PS51178">
    <property type="entry name" value="PASTA"/>
    <property type="match status" value="3"/>
</dbReference>
<feature type="region of interest" description="Disordered" evidence="10">
    <location>
        <begin position="315"/>
        <end position="362"/>
    </location>
</feature>
<keyword evidence="3" id="KW-0808">Transferase</keyword>
<evidence type="ECO:0000313" key="15">
    <source>
        <dbReference type="Proteomes" id="UP000000628"/>
    </source>
</evidence>
<organism evidence="14 15">
    <name type="scientific">Jonesia denitrificans (strain ATCC 14870 / DSM 20603 / BCRC 15368 / CIP 55.134 / JCM 11481 / NBRC 15587 / NCTC 10816 / Prevot 55134)</name>
    <name type="common">Listeria denitrificans</name>
    <dbReference type="NCBI Taxonomy" id="471856"/>
    <lineage>
        <taxon>Bacteria</taxon>
        <taxon>Bacillati</taxon>
        <taxon>Actinomycetota</taxon>
        <taxon>Actinomycetes</taxon>
        <taxon>Micrococcales</taxon>
        <taxon>Jonesiaceae</taxon>
        <taxon>Jonesia</taxon>
    </lineage>
</organism>
<dbReference type="GO" id="GO:0005524">
    <property type="term" value="F:ATP binding"/>
    <property type="evidence" value="ECO:0007669"/>
    <property type="project" value="UniProtKB-KW"/>
</dbReference>
<keyword evidence="2 14" id="KW-0723">Serine/threonine-protein kinase</keyword>
<comment type="catalytic activity">
    <reaction evidence="9">
        <text>L-seryl-[protein] + ATP = O-phospho-L-seryl-[protein] + ADP + H(+)</text>
        <dbReference type="Rhea" id="RHEA:17989"/>
        <dbReference type="Rhea" id="RHEA-COMP:9863"/>
        <dbReference type="Rhea" id="RHEA-COMP:11604"/>
        <dbReference type="ChEBI" id="CHEBI:15378"/>
        <dbReference type="ChEBI" id="CHEBI:29999"/>
        <dbReference type="ChEBI" id="CHEBI:30616"/>
        <dbReference type="ChEBI" id="CHEBI:83421"/>
        <dbReference type="ChEBI" id="CHEBI:456216"/>
        <dbReference type="EC" id="2.7.11.1"/>
    </reaction>
</comment>
<keyword evidence="15" id="KW-1185">Reference proteome</keyword>
<dbReference type="PANTHER" id="PTHR43289">
    <property type="entry name" value="MITOGEN-ACTIVATED PROTEIN KINASE KINASE KINASE 20-RELATED"/>
    <property type="match status" value="1"/>
</dbReference>
<dbReference type="AlphaFoldDB" id="C7R4M7"/>
<keyword evidence="5" id="KW-0547">Nucleotide-binding</keyword>
<dbReference type="CDD" id="cd06577">
    <property type="entry name" value="PASTA_pknB"/>
    <property type="match status" value="4"/>
</dbReference>
<dbReference type="SUPFAM" id="SSF56112">
    <property type="entry name" value="Protein kinase-like (PK-like)"/>
    <property type="match status" value="1"/>
</dbReference>
<name>C7R4M7_JONDD</name>
<feature type="region of interest" description="Disordered" evidence="10">
    <location>
        <begin position="374"/>
        <end position="398"/>
    </location>
</feature>
<feature type="domain" description="Protein kinase" evidence="12">
    <location>
        <begin position="18"/>
        <end position="282"/>
    </location>
</feature>
<feature type="domain" description="PASTA" evidence="13">
    <location>
        <begin position="633"/>
        <end position="696"/>
    </location>
</feature>
<dbReference type="Gene3D" id="3.30.10.20">
    <property type="match status" value="4"/>
</dbReference>
<protein>
    <recommendedName>
        <fullName evidence="1">non-specific serine/threonine protein kinase</fullName>
        <ecNumber evidence="1">2.7.11.1</ecNumber>
    </recommendedName>
</protein>
<dbReference type="HOGENOM" id="CLU_000288_135_2_11"/>
<sequence>MTSQGLDHIVGQLIDNRYRVIARIARGGMATVYRATDTRLGRDVALKVMHPHLAEGTQGADFIARFEREAQAAARLAHPGLVSVYDQGHDGRYAYLTMELVDGVTLRSLLDSGQDIDAATALGITQSIIEALTVAHSVGMVHRDIKPENVLVSTQGSVKLTDFGLARAVTDISSTATGTFFGTVAYIGPELVTHGHADSRTDLYAVGIMTYELLTGRQPFTAQTPVNIAFKHVNDPMPVLVSAKGEAFPAQINNFITSLTAKDPDERPADATEALTLLRSTLANLAGEDPATYHRSALEQRDHLAALVTGTMTADTSSDLHTPASPAEASHTHVLSPTASSPATPPSPALSPPSAPTPEGSTQLISMDVNATRAFSTTPPRSQARATSPRSEKRSRRRSPLKTFVIALIAVVLLSGGAVGGTWWWNDHGPGSYTSVPQVAGMPEQDLDTLFDQHPLTYTVTEEHFDDVPKGDVAYSEPASGERVKKDSAITVFVSLGIKEVTVPADLTGIPEADSQALLTNAGFTNLTTERTFDTRTDKGTVLSVSVEEGSTLPHNVAITLTVSDGPEPITIPEVTGQPLKEAKKTLKDLELTLKENTAHSDTVAKGTIIDQKPASGDSGFRGDTVTVTVSAGPELITVPDVTGKKRDEAERILTDAGFTVETKEYLDGFFGLVRFQDVNAGEQIPKGSTVTITIF</sequence>
<dbReference type="EMBL" id="CP001706">
    <property type="protein sequence ID" value="ACV09084.1"/>
    <property type="molecule type" value="Genomic_DNA"/>
</dbReference>
<keyword evidence="7" id="KW-0067">ATP-binding</keyword>
<keyword evidence="4" id="KW-0677">Repeat</keyword>
<accession>C7R4M7</accession>
<dbReference type="Pfam" id="PF00069">
    <property type="entry name" value="Pkinase"/>
    <property type="match status" value="1"/>
</dbReference>
<evidence type="ECO:0000256" key="5">
    <source>
        <dbReference type="ARBA" id="ARBA00022741"/>
    </source>
</evidence>
<feature type="domain" description="PASTA" evidence="13">
    <location>
        <begin position="502"/>
        <end position="565"/>
    </location>
</feature>
<feature type="compositionally biased region" description="Polar residues" evidence="10">
    <location>
        <begin position="374"/>
        <end position="386"/>
    </location>
</feature>
<dbReference type="NCBIfam" id="NF033483">
    <property type="entry name" value="PknB_PASTA_kin"/>
    <property type="match status" value="1"/>
</dbReference>
<dbReference type="PROSITE" id="PS50011">
    <property type="entry name" value="PROTEIN_KINASE_DOM"/>
    <property type="match status" value="1"/>
</dbReference>
<evidence type="ECO:0000256" key="1">
    <source>
        <dbReference type="ARBA" id="ARBA00012513"/>
    </source>
</evidence>
<dbReference type="GO" id="GO:0045717">
    <property type="term" value="P:negative regulation of fatty acid biosynthetic process"/>
    <property type="evidence" value="ECO:0007669"/>
    <property type="project" value="UniProtKB-ARBA"/>
</dbReference>
<dbReference type="GO" id="GO:0004674">
    <property type="term" value="F:protein serine/threonine kinase activity"/>
    <property type="evidence" value="ECO:0007669"/>
    <property type="project" value="UniProtKB-KW"/>
</dbReference>
<dbReference type="PROSITE" id="PS00108">
    <property type="entry name" value="PROTEIN_KINASE_ST"/>
    <property type="match status" value="1"/>
</dbReference>
<dbReference type="EC" id="2.7.11.1" evidence="1"/>
<gene>
    <name evidence="14" type="ordered locus">Jden_1432</name>
</gene>
<evidence type="ECO:0000256" key="11">
    <source>
        <dbReference type="SAM" id="Phobius"/>
    </source>
</evidence>
<dbReference type="SUPFAM" id="SSF54184">
    <property type="entry name" value="Penicillin-binding protein 2x (pbp-2x), c-terminal domain"/>
    <property type="match status" value="1"/>
</dbReference>
<dbReference type="FunFam" id="1.10.510.10:FF:000021">
    <property type="entry name" value="Serine/threonine protein kinase"/>
    <property type="match status" value="1"/>
</dbReference>
<dbReference type="eggNOG" id="COG2815">
    <property type="taxonomic scope" value="Bacteria"/>
</dbReference>
<keyword evidence="11" id="KW-1133">Transmembrane helix</keyword>
<dbReference type="PANTHER" id="PTHR43289:SF6">
    <property type="entry name" value="SERINE_THREONINE-PROTEIN KINASE NEKL-3"/>
    <property type="match status" value="1"/>
</dbReference>
<feature type="transmembrane region" description="Helical" evidence="11">
    <location>
        <begin position="403"/>
        <end position="425"/>
    </location>
</feature>
<dbReference type="STRING" id="471856.Jden_1432"/>
<keyword evidence="6 14" id="KW-0418">Kinase</keyword>
<evidence type="ECO:0000256" key="9">
    <source>
        <dbReference type="ARBA" id="ARBA00048679"/>
    </source>
</evidence>
<dbReference type="InterPro" id="IPR008271">
    <property type="entry name" value="Ser/Thr_kinase_AS"/>
</dbReference>
<dbReference type="SMART" id="SM00220">
    <property type="entry name" value="S_TKc"/>
    <property type="match status" value="1"/>
</dbReference>
<dbReference type="Gene3D" id="3.30.200.20">
    <property type="entry name" value="Phosphorylase Kinase, domain 1"/>
    <property type="match status" value="1"/>
</dbReference>
<reference evidence="14 15" key="1">
    <citation type="journal article" date="2009" name="Stand. Genomic Sci.">
        <title>Complete genome sequence of Jonesia denitrificans type strain (Prevot 55134).</title>
        <authorList>
            <person name="Pukall R."/>
            <person name="Gehrich-Schroter G."/>
            <person name="Lapidus A."/>
            <person name="Nolan M."/>
            <person name="Glavina Del Rio T."/>
            <person name="Lucas S."/>
            <person name="Chen F."/>
            <person name="Tice H."/>
            <person name="Pitluck S."/>
            <person name="Cheng J.F."/>
            <person name="Copeland A."/>
            <person name="Saunders E."/>
            <person name="Brettin T."/>
            <person name="Detter J.C."/>
            <person name="Bruce D."/>
            <person name="Goodwin L."/>
            <person name="Pati A."/>
            <person name="Ivanova N."/>
            <person name="Mavromatis K."/>
            <person name="Ovchinnikova G."/>
            <person name="Chen A."/>
            <person name="Palaniappan K."/>
            <person name="Land M."/>
            <person name="Hauser L."/>
            <person name="Chang Y.J."/>
            <person name="Jeffries C.D."/>
            <person name="Chain P."/>
            <person name="Goker M."/>
            <person name="Bristow J."/>
            <person name="Eisen J.A."/>
            <person name="Markowitz V."/>
            <person name="Hugenholtz P."/>
            <person name="Kyrpides N.C."/>
            <person name="Klenk H.P."/>
            <person name="Han C."/>
        </authorList>
    </citation>
    <scope>NUCLEOTIDE SEQUENCE [LARGE SCALE GENOMIC DNA]</scope>
    <source>
        <strain evidence="15">ATCC 14870 / DSM 20603 / BCRC 15368 / CIP 55.134 / JCM 11481 / NBRC 15587 / NCTC 10816 / Prevot 55134</strain>
    </source>
</reference>
<dbReference type="OrthoDB" id="9762169at2"/>
<comment type="catalytic activity">
    <reaction evidence="8">
        <text>L-threonyl-[protein] + ATP = O-phospho-L-threonyl-[protein] + ADP + H(+)</text>
        <dbReference type="Rhea" id="RHEA:46608"/>
        <dbReference type="Rhea" id="RHEA-COMP:11060"/>
        <dbReference type="Rhea" id="RHEA-COMP:11605"/>
        <dbReference type="ChEBI" id="CHEBI:15378"/>
        <dbReference type="ChEBI" id="CHEBI:30013"/>
        <dbReference type="ChEBI" id="CHEBI:30616"/>
        <dbReference type="ChEBI" id="CHEBI:61977"/>
        <dbReference type="ChEBI" id="CHEBI:456216"/>
        <dbReference type="EC" id="2.7.11.1"/>
    </reaction>
</comment>
<dbReference type="Gene3D" id="1.10.510.10">
    <property type="entry name" value="Transferase(Phosphotransferase) domain 1"/>
    <property type="match status" value="1"/>
</dbReference>
<evidence type="ECO:0000259" key="12">
    <source>
        <dbReference type="PROSITE" id="PS50011"/>
    </source>
</evidence>
<evidence type="ECO:0000259" key="13">
    <source>
        <dbReference type="PROSITE" id="PS51178"/>
    </source>
</evidence>
<evidence type="ECO:0000256" key="10">
    <source>
        <dbReference type="SAM" id="MobiDB-lite"/>
    </source>
</evidence>
<evidence type="ECO:0000256" key="3">
    <source>
        <dbReference type="ARBA" id="ARBA00022679"/>
    </source>
</evidence>
<dbReference type="RefSeq" id="WP_015771712.1">
    <property type="nucleotide sequence ID" value="NC_013174.1"/>
</dbReference>
<evidence type="ECO:0000256" key="2">
    <source>
        <dbReference type="ARBA" id="ARBA00022527"/>
    </source>
</evidence>
<dbReference type="Proteomes" id="UP000000628">
    <property type="component" value="Chromosome"/>
</dbReference>
<keyword evidence="11" id="KW-0472">Membrane</keyword>